<name>A0A834DFW9_9CHIR</name>
<dbReference type="Proteomes" id="UP000664940">
    <property type="component" value="Unassembled WGS sequence"/>
</dbReference>
<evidence type="ECO:0000256" key="1">
    <source>
        <dbReference type="SAM" id="MobiDB-lite"/>
    </source>
</evidence>
<reference evidence="2 3" key="1">
    <citation type="journal article" date="2020" name="Nature">
        <title>Six reference-quality genomes reveal evolution of bat adaptations.</title>
        <authorList>
            <person name="Jebb D."/>
            <person name="Huang Z."/>
            <person name="Pippel M."/>
            <person name="Hughes G.M."/>
            <person name="Lavrichenko K."/>
            <person name="Devanna P."/>
            <person name="Winkler S."/>
            <person name="Jermiin L.S."/>
            <person name="Skirmuntt E.C."/>
            <person name="Katzourakis A."/>
            <person name="Burkitt-Gray L."/>
            <person name="Ray D.A."/>
            <person name="Sullivan K.A.M."/>
            <person name="Roscito J.G."/>
            <person name="Kirilenko B.M."/>
            <person name="Davalos L.M."/>
            <person name="Corthals A.P."/>
            <person name="Power M.L."/>
            <person name="Jones G."/>
            <person name="Ransome R.D."/>
            <person name="Dechmann D.K.N."/>
            <person name="Locatelli A.G."/>
            <person name="Puechmaille S.J."/>
            <person name="Fedrigo O."/>
            <person name="Jarvis E.D."/>
            <person name="Hiller M."/>
            <person name="Vernes S.C."/>
            <person name="Myers E.W."/>
            <person name="Teeling E.C."/>
        </authorList>
    </citation>
    <scope>NUCLEOTIDE SEQUENCE [LARGE SCALE GENOMIC DNA]</scope>
    <source>
        <strain evidence="2">Bat1K_MPI-CBG_1</strain>
    </source>
</reference>
<dbReference type="EMBL" id="JABVXQ010000013">
    <property type="protein sequence ID" value="KAF6081775.1"/>
    <property type="molecule type" value="Genomic_DNA"/>
</dbReference>
<proteinExistence type="predicted"/>
<accession>A0A834DFW9</accession>
<dbReference type="AlphaFoldDB" id="A0A834DFW9"/>
<comment type="caution">
    <text evidence="2">The sequence shown here is derived from an EMBL/GenBank/DDBJ whole genome shotgun (WGS) entry which is preliminary data.</text>
</comment>
<feature type="region of interest" description="Disordered" evidence="1">
    <location>
        <begin position="77"/>
        <end position="145"/>
    </location>
</feature>
<evidence type="ECO:0000313" key="2">
    <source>
        <dbReference type="EMBL" id="KAF6081775.1"/>
    </source>
</evidence>
<feature type="compositionally biased region" description="Basic and acidic residues" evidence="1">
    <location>
        <begin position="99"/>
        <end position="112"/>
    </location>
</feature>
<organism evidence="2 3">
    <name type="scientific">Phyllostomus discolor</name>
    <name type="common">pale spear-nosed bat</name>
    <dbReference type="NCBI Taxonomy" id="89673"/>
    <lineage>
        <taxon>Eukaryota</taxon>
        <taxon>Metazoa</taxon>
        <taxon>Chordata</taxon>
        <taxon>Craniata</taxon>
        <taxon>Vertebrata</taxon>
        <taxon>Euteleostomi</taxon>
        <taxon>Mammalia</taxon>
        <taxon>Eutheria</taxon>
        <taxon>Laurasiatheria</taxon>
        <taxon>Chiroptera</taxon>
        <taxon>Yangochiroptera</taxon>
        <taxon>Phyllostomidae</taxon>
        <taxon>Phyllostominae</taxon>
        <taxon>Phyllostomus</taxon>
    </lineage>
</organism>
<gene>
    <name evidence="2" type="ORF">HJG60_008794</name>
</gene>
<protein>
    <submittedName>
        <fullName evidence="2">Uncharacterized protein</fullName>
    </submittedName>
</protein>
<evidence type="ECO:0000313" key="3">
    <source>
        <dbReference type="Proteomes" id="UP000664940"/>
    </source>
</evidence>
<sequence length="165" mass="19094">MQLEKNRTNARGQEDSVLPKRRFAWTRSIDLMQSYQNPNRFFWIFPADSEIYMERQKARVSSTVFFKKTKTSWRIDTTYLRDPPTVQPQPPSPRGHSARRGEQSRGWGREPGGRPTHVQAAGLRQRGRENTMAKGRFLQRGAGRRTSACTKISLNADLIYTLHTN</sequence>